<evidence type="ECO:0000313" key="3">
    <source>
        <dbReference type="EMBL" id="KAL0099757.1"/>
    </source>
</evidence>
<dbReference type="AlphaFoldDB" id="A0AAW2ED99"/>
<comment type="caution">
    <text evidence="3">The sequence shown here is derived from an EMBL/GenBank/DDBJ whole genome shotgun (WGS) entry which is preliminary data.</text>
</comment>
<dbReference type="EMBL" id="JADYXP020000027">
    <property type="protein sequence ID" value="KAL0099757.1"/>
    <property type="molecule type" value="Genomic_DNA"/>
</dbReference>
<protein>
    <submittedName>
        <fullName evidence="3">Uncharacterized protein</fullName>
    </submittedName>
</protein>
<sequence>MKIKKIVHRSVLWVTRNITSCSGELKINFSSALDDPFEIVFVFGQFWAINLFPSAVVKIIPRVCSFTFAIFNGDLSIVGVAFRYAGARGMQQKKKEKKKKKKKKREREAPRCTREQTGHCDLGPRFAARGPGKYLPSTSRCAANTSSKSAQLII</sequence>
<evidence type="ECO:0000256" key="2">
    <source>
        <dbReference type="SAM" id="Phobius"/>
    </source>
</evidence>
<keyword evidence="2" id="KW-0812">Transmembrane</keyword>
<accession>A0AAW2ED99</accession>
<feature type="transmembrane region" description="Helical" evidence="2">
    <location>
        <begin position="66"/>
        <end position="85"/>
    </location>
</feature>
<feature type="transmembrane region" description="Helical" evidence="2">
    <location>
        <begin position="39"/>
        <end position="60"/>
    </location>
</feature>
<dbReference type="Proteomes" id="UP001430953">
    <property type="component" value="Unassembled WGS sequence"/>
</dbReference>
<gene>
    <name evidence="3" type="ORF">PUN28_019871</name>
</gene>
<reference evidence="3 4" key="1">
    <citation type="submission" date="2023-03" db="EMBL/GenBank/DDBJ databases">
        <title>High recombination rates correlate with genetic variation in Cardiocondyla obscurior ants.</title>
        <authorList>
            <person name="Errbii M."/>
        </authorList>
    </citation>
    <scope>NUCLEOTIDE SEQUENCE [LARGE SCALE GENOMIC DNA]</scope>
    <source>
        <strain evidence="3">Alpha-2009</strain>
        <tissue evidence="3">Whole body</tissue>
    </source>
</reference>
<organism evidence="3 4">
    <name type="scientific">Cardiocondyla obscurior</name>
    <dbReference type="NCBI Taxonomy" id="286306"/>
    <lineage>
        <taxon>Eukaryota</taxon>
        <taxon>Metazoa</taxon>
        <taxon>Ecdysozoa</taxon>
        <taxon>Arthropoda</taxon>
        <taxon>Hexapoda</taxon>
        <taxon>Insecta</taxon>
        <taxon>Pterygota</taxon>
        <taxon>Neoptera</taxon>
        <taxon>Endopterygota</taxon>
        <taxon>Hymenoptera</taxon>
        <taxon>Apocrita</taxon>
        <taxon>Aculeata</taxon>
        <taxon>Formicoidea</taxon>
        <taxon>Formicidae</taxon>
        <taxon>Myrmicinae</taxon>
        <taxon>Cardiocondyla</taxon>
    </lineage>
</organism>
<keyword evidence="2" id="KW-1133">Transmembrane helix</keyword>
<feature type="compositionally biased region" description="Basic residues" evidence="1">
    <location>
        <begin position="91"/>
        <end position="105"/>
    </location>
</feature>
<evidence type="ECO:0000313" key="4">
    <source>
        <dbReference type="Proteomes" id="UP001430953"/>
    </source>
</evidence>
<proteinExistence type="predicted"/>
<name>A0AAW2ED99_9HYME</name>
<feature type="compositionally biased region" description="Basic and acidic residues" evidence="1">
    <location>
        <begin position="106"/>
        <end position="118"/>
    </location>
</feature>
<evidence type="ECO:0000256" key="1">
    <source>
        <dbReference type="SAM" id="MobiDB-lite"/>
    </source>
</evidence>
<keyword evidence="4" id="KW-1185">Reference proteome</keyword>
<feature type="region of interest" description="Disordered" evidence="1">
    <location>
        <begin position="88"/>
        <end position="124"/>
    </location>
</feature>
<keyword evidence="2" id="KW-0472">Membrane</keyword>